<comment type="catalytic activity">
    <reaction evidence="7">
        <text>dTDP-beta-L-rhamnose + L-arginyl-[protein] = N(omega)-(alpha-L-rhamnosyl)-L-arginyl-[protein] + dTDP + H(+)</text>
        <dbReference type="Rhea" id="RHEA:66692"/>
        <dbReference type="Rhea" id="RHEA-COMP:10532"/>
        <dbReference type="Rhea" id="RHEA-COMP:17096"/>
        <dbReference type="ChEBI" id="CHEBI:15378"/>
        <dbReference type="ChEBI" id="CHEBI:29965"/>
        <dbReference type="ChEBI" id="CHEBI:57510"/>
        <dbReference type="ChEBI" id="CHEBI:58369"/>
        <dbReference type="ChEBI" id="CHEBI:167445"/>
    </reaction>
    <physiologicalReaction direction="left-to-right" evidence="7">
        <dbReference type="Rhea" id="RHEA:66693"/>
    </physiologicalReaction>
</comment>
<dbReference type="RefSeq" id="WP_088603302.1">
    <property type="nucleotide sequence ID" value="NZ_NJIH01000005.1"/>
</dbReference>
<keyword evidence="9" id="KW-1185">Reference proteome</keyword>
<organism evidence="8 9">
    <name type="scientific">Candidimonas nitroreducens</name>
    <dbReference type="NCBI Taxonomy" id="683354"/>
    <lineage>
        <taxon>Bacteria</taxon>
        <taxon>Pseudomonadati</taxon>
        <taxon>Pseudomonadota</taxon>
        <taxon>Betaproteobacteria</taxon>
        <taxon>Burkholderiales</taxon>
        <taxon>Alcaligenaceae</taxon>
        <taxon>Candidimonas</taxon>
    </lineage>
</organism>
<reference evidence="9" key="1">
    <citation type="submission" date="2017-06" db="EMBL/GenBank/DDBJ databases">
        <title>Herbaspirillum phytohormonus sp. nov., isolated from the root nodule of Robinia pseudoacacia in lead-zinc mine.</title>
        <authorList>
            <person name="Fan M."/>
            <person name="Lin Y."/>
        </authorList>
    </citation>
    <scope>NUCLEOTIDE SEQUENCE [LARGE SCALE GENOMIC DNA]</scope>
    <source>
        <strain evidence="9">SC-089</strain>
    </source>
</reference>
<comment type="function">
    <text evidence="3">Protein-arginine rhamnosyltransferase that catalyzes the transfer of a single rhamnose to elongation factor P (EF-P) on 'Lys-32', a modification required for EF-P-dependent rescue of polyproline stalled ribosomes.</text>
</comment>
<comment type="similarity">
    <text evidence="4">Belongs to the glycosyltransferase 104 family.</text>
</comment>
<dbReference type="NCBIfam" id="TIGR03837">
    <property type="entry name" value="efp_Arg_rhamno"/>
    <property type="match status" value="1"/>
</dbReference>
<evidence type="ECO:0000313" key="8">
    <source>
        <dbReference type="EMBL" id="OWT60602.1"/>
    </source>
</evidence>
<keyword evidence="2" id="KW-0808">Transferase</keyword>
<dbReference type="Pfam" id="PF10093">
    <property type="entry name" value="EarP"/>
    <property type="match status" value="1"/>
</dbReference>
<sequence length="367" mass="40983">MSFDIFCRVVDNYGDIGVCWRLARQLADTPGAGRLRLWVDDLQSHARIEPRLDPELAVQSLAGVEVRRWTEPLPDAEPHDVVIEAFACDTPASYVARMRQHGSLWINLEYLSAEPWVEQCHALPSLQANGLRKAFFFPGFTPRTGGLLREPGLLRERDRWLAQPELRAGLLRSLALPDATIQGLLGGWRQVFLFCYPEAPAQALLRALAQDPRPSVVLAPRGVCPGLARHAAAQVRVHEIPFLAQTAFDPLLWGSDLNCVRGEDSLVRAIWAGRPLIWQLYRQEDDAHMAKLDAWLRLDPVPAERRALLRAWNTGAPGFERDLGLALAPAAWRQWHDHAAAWARSLEAAPDLAGSLMAFCMETLQTG</sequence>
<dbReference type="InterPro" id="IPR016633">
    <property type="entry name" value="EarP"/>
</dbReference>
<accession>A0A225MI72</accession>
<name>A0A225MI72_9BURK</name>
<evidence type="ECO:0000313" key="9">
    <source>
        <dbReference type="Proteomes" id="UP000214603"/>
    </source>
</evidence>
<comment type="caution">
    <text evidence="8">The sequence shown here is derived from an EMBL/GenBank/DDBJ whole genome shotgun (WGS) entry which is preliminary data.</text>
</comment>
<protein>
    <recommendedName>
        <fullName evidence="5">Protein-arginine rhamnosyltransferase</fullName>
    </recommendedName>
    <alternativeName>
        <fullName evidence="6">EF-P arginine rhamnosyltransferase</fullName>
    </alternativeName>
</protein>
<proteinExistence type="inferred from homology"/>
<keyword evidence="1" id="KW-0328">Glycosyltransferase</keyword>
<gene>
    <name evidence="8" type="ORF">CEY11_10065</name>
</gene>
<evidence type="ECO:0000256" key="3">
    <source>
        <dbReference type="ARBA" id="ARBA00024303"/>
    </source>
</evidence>
<dbReference type="EMBL" id="NJIH01000005">
    <property type="protein sequence ID" value="OWT60602.1"/>
    <property type="molecule type" value="Genomic_DNA"/>
</dbReference>
<evidence type="ECO:0000256" key="1">
    <source>
        <dbReference type="ARBA" id="ARBA00022676"/>
    </source>
</evidence>
<dbReference type="AlphaFoldDB" id="A0A225MI72"/>
<evidence type="ECO:0000256" key="6">
    <source>
        <dbReference type="ARBA" id="ARBA00030025"/>
    </source>
</evidence>
<dbReference type="PIRSF" id="PIRSF015557">
    <property type="entry name" value="UCP015557"/>
    <property type="match status" value="1"/>
</dbReference>
<evidence type="ECO:0000256" key="7">
    <source>
        <dbReference type="ARBA" id="ARBA00048472"/>
    </source>
</evidence>
<evidence type="ECO:0000256" key="5">
    <source>
        <dbReference type="ARBA" id="ARBA00024416"/>
    </source>
</evidence>
<dbReference type="GO" id="GO:0106361">
    <property type="term" value="F:protein-arginine rhamnosyltransferase activity"/>
    <property type="evidence" value="ECO:0007669"/>
    <property type="project" value="InterPro"/>
</dbReference>
<dbReference type="OrthoDB" id="209085at2"/>
<dbReference type="Proteomes" id="UP000214603">
    <property type="component" value="Unassembled WGS sequence"/>
</dbReference>
<evidence type="ECO:0000256" key="2">
    <source>
        <dbReference type="ARBA" id="ARBA00022679"/>
    </source>
</evidence>
<evidence type="ECO:0000256" key="4">
    <source>
        <dbReference type="ARBA" id="ARBA00024346"/>
    </source>
</evidence>